<reference evidence="5" key="1">
    <citation type="submission" date="2022-05" db="EMBL/GenBank/DDBJ databases">
        <authorList>
            <person name="Jo J.-H."/>
            <person name="Im W.-T."/>
        </authorList>
    </citation>
    <scope>NUCLEOTIDE SEQUENCE</scope>
    <source>
        <strain evidence="5">SE220</strain>
    </source>
</reference>
<name>A0ABT0S399_9SPHN</name>
<keyword evidence="3" id="KW-0804">Transcription</keyword>
<dbReference type="InterPro" id="IPR018060">
    <property type="entry name" value="HTH_AraC"/>
</dbReference>
<proteinExistence type="predicted"/>
<dbReference type="InterPro" id="IPR032687">
    <property type="entry name" value="AraC-type_N"/>
</dbReference>
<dbReference type="SMART" id="SM00342">
    <property type="entry name" value="HTH_ARAC"/>
    <property type="match status" value="1"/>
</dbReference>
<comment type="caution">
    <text evidence="5">The sequence shown here is derived from an EMBL/GenBank/DDBJ whole genome shotgun (WGS) entry which is preliminary data.</text>
</comment>
<dbReference type="PANTHER" id="PTHR47894">
    <property type="entry name" value="HTH-TYPE TRANSCRIPTIONAL REGULATOR GADX"/>
    <property type="match status" value="1"/>
</dbReference>
<dbReference type="Pfam" id="PF12625">
    <property type="entry name" value="Arabinose_bd"/>
    <property type="match status" value="1"/>
</dbReference>
<protein>
    <submittedName>
        <fullName evidence="5">AraC family transcriptional regulator</fullName>
    </submittedName>
</protein>
<dbReference type="PANTHER" id="PTHR47894:SF4">
    <property type="entry name" value="HTH-TYPE TRANSCRIPTIONAL REGULATOR GADX"/>
    <property type="match status" value="1"/>
</dbReference>
<evidence type="ECO:0000313" key="6">
    <source>
        <dbReference type="Proteomes" id="UP001165342"/>
    </source>
</evidence>
<keyword evidence="6" id="KW-1185">Reference proteome</keyword>
<organism evidence="5 6">
    <name type="scientific">Sphingomonas hankyongi</name>
    <dbReference type="NCBI Taxonomy" id="2908209"/>
    <lineage>
        <taxon>Bacteria</taxon>
        <taxon>Pseudomonadati</taxon>
        <taxon>Pseudomonadota</taxon>
        <taxon>Alphaproteobacteria</taxon>
        <taxon>Sphingomonadales</taxon>
        <taxon>Sphingomonadaceae</taxon>
        <taxon>Sphingomonas</taxon>
    </lineage>
</organism>
<evidence type="ECO:0000256" key="3">
    <source>
        <dbReference type="ARBA" id="ARBA00023163"/>
    </source>
</evidence>
<dbReference type="Gene3D" id="1.10.10.60">
    <property type="entry name" value="Homeodomain-like"/>
    <property type="match status" value="1"/>
</dbReference>
<dbReference type="RefSeq" id="WP_249831471.1">
    <property type="nucleotide sequence ID" value="NZ_JAMGBE010000002.1"/>
</dbReference>
<evidence type="ECO:0000256" key="2">
    <source>
        <dbReference type="ARBA" id="ARBA00023125"/>
    </source>
</evidence>
<dbReference type="SUPFAM" id="SSF46689">
    <property type="entry name" value="Homeodomain-like"/>
    <property type="match status" value="1"/>
</dbReference>
<evidence type="ECO:0000313" key="5">
    <source>
        <dbReference type="EMBL" id="MCL6730010.1"/>
    </source>
</evidence>
<dbReference type="InterPro" id="IPR009057">
    <property type="entry name" value="Homeodomain-like_sf"/>
</dbReference>
<accession>A0ABT0S399</accession>
<dbReference type="EMBL" id="JAMGBE010000002">
    <property type="protein sequence ID" value="MCL6730010.1"/>
    <property type="molecule type" value="Genomic_DNA"/>
</dbReference>
<keyword evidence="1" id="KW-0805">Transcription regulation</keyword>
<evidence type="ECO:0000259" key="4">
    <source>
        <dbReference type="PROSITE" id="PS01124"/>
    </source>
</evidence>
<dbReference type="Pfam" id="PF12833">
    <property type="entry name" value="HTH_18"/>
    <property type="match status" value="1"/>
</dbReference>
<sequence length="358" mass="39196">MLARARAVILTNYHAVARFAGLDPLVMLRHVGLNPGALAEPENWIPAGRVLSLLGESAAQSGRDDFGVLLGECRTFGSLGPVSLLLRHESTLQTIISAMVDYRRLLNELLQLRLHDDGRSAVLEWSLIPGLRSSQGINLLATIAYRVLVDGAGCNWQPDCIHFRHGPPMHLTTFNRVFRCQLEFNSSFDGLSCASTCLSRSNEFADAELAVHARRLLSLMPGIRRDDTMSQRVASTIPLLISNGQANVEGIADCLGVSSRTLQRRLIAEGQSFGKLLNETRREVAVRYLMNSNLSITSVAQLTGYSALSSFTRWFISEFGVSPRKWRAQALSGEQLGLRSRSTVSSRGGMVEASVAAM</sequence>
<dbReference type="PROSITE" id="PS01124">
    <property type="entry name" value="HTH_ARAC_FAMILY_2"/>
    <property type="match status" value="1"/>
</dbReference>
<dbReference type="Proteomes" id="UP001165342">
    <property type="component" value="Unassembled WGS sequence"/>
</dbReference>
<evidence type="ECO:0000256" key="1">
    <source>
        <dbReference type="ARBA" id="ARBA00023015"/>
    </source>
</evidence>
<feature type="domain" description="HTH araC/xylS-type" evidence="4">
    <location>
        <begin position="231"/>
        <end position="329"/>
    </location>
</feature>
<gene>
    <name evidence="5" type="ORF">LZ538_08065</name>
</gene>
<keyword evidence="2" id="KW-0238">DNA-binding</keyword>